<evidence type="ECO:0000313" key="2">
    <source>
        <dbReference type="EMBL" id="MBR7837104.1"/>
    </source>
</evidence>
<name>A0A941IR92_9ACTN</name>
<organism evidence="2 3">
    <name type="scientific">Actinospica durhamensis</name>
    <dbReference type="NCBI Taxonomy" id="1508375"/>
    <lineage>
        <taxon>Bacteria</taxon>
        <taxon>Bacillati</taxon>
        <taxon>Actinomycetota</taxon>
        <taxon>Actinomycetes</taxon>
        <taxon>Catenulisporales</taxon>
        <taxon>Actinospicaceae</taxon>
        <taxon>Actinospica</taxon>
    </lineage>
</organism>
<dbReference type="SUPFAM" id="SSF48452">
    <property type="entry name" value="TPR-like"/>
    <property type="match status" value="1"/>
</dbReference>
<dbReference type="Gene3D" id="1.25.40.10">
    <property type="entry name" value="Tetratricopeptide repeat domain"/>
    <property type="match status" value="2"/>
</dbReference>
<sequence>MSAVDEATVLRLRYETEALVEDLEAAERILRAEIDRRAERGERAGAEYAELAQVLRYRYAADGEPEHIRLAVAAQRRAVADGEGEPALLFRRALLAGTLVEAHEAGDPDSLREAVAQAQAVIRDAPGHLPSEYAAETYQTCAMVLAAWAQAYGDRKILTQAARAARTALHASAQDEQAAALDALAEIEWTMFQLTLKPGALEQAITLGRRALDAAIVIREDVGPNAMAAYHGNLGIRLARWSAYTADRADAADAVAMLREAIRLLPEQHPDLAMYLSNLGDALQTLHMLTDGAGLLDEAVEALRAAVDASTPDFRRAQRLGNLGVLLSDRHQRTGALADLDEGIDRLREAVDGAEFAVTDASILLKNLGLCLNGRYARLGTRDDLEEGIRALREAVALAASGARRERKASMTDALAALGGLLRDRFDLAGEPADLTEAKECFRRAIARTRSSDPDLARRLSDYAIVRREDGSRAGPRAAVRLMRRALRHVKPGDPVVRGLRSSLALALCMRNRRGDLDRALAAIEAAVAQTAQDDPEYVGLLTNLVYVLEERRVHPGYPDTDAQTFDAIRTAAREAALSRAAAPTWRLNAAQLWGEVSALQGDDADAARGYDLAVRLLAEYSPHRLAATDAQHRLGGVAGLPGTAAAAHLSAGWPESAVGLLELGRGVLLNRFVSARSSIDAVRETDATLADRFEELSEQIDALQAAGAEPVELNGVDAAGTADGARALAAASRERDRRRDLTVEFERVTELIRSDPRHAEFLQPPELTRLLAAAEEGPVVLVNLSADRADALLLTTAGLRPIPLPDATLEAADRAAADLYEASVHATDGTLEALLAGQETVTRILDWLWSAVARPVLRALGTTGGDGNASTLPPRIWWVPTQSLCLLPLHAATDRATGESVLDHCVPSYSPTITALLYARARRLAPTARRGLVLTSTASDPDRPPLPAALREAQAVAELLGTTPLDLATAGARLRAAFVDCTHLHVALHASADLADPSRSRFAVGGAGLAFSEISALHNRQARLAFLSACETSVTARSLADEALHLSTAVHLAGFREVIGTQWRVPELVAEYAAAVFYAELPEDGFDASAGVDGTDRAAASARSETSAAYALHRTVLALRDRFRDQPSAWAGYHHIGV</sequence>
<comment type="caution">
    <text evidence="2">The sequence shown here is derived from an EMBL/GenBank/DDBJ whole genome shotgun (WGS) entry which is preliminary data.</text>
</comment>
<dbReference type="Pfam" id="PF12770">
    <property type="entry name" value="CHAT"/>
    <property type="match status" value="1"/>
</dbReference>
<feature type="domain" description="CHAT" evidence="1">
    <location>
        <begin position="844"/>
        <end position="1138"/>
    </location>
</feature>
<evidence type="ECO:0000259" key="1">
    <source>
        <dbReference type="Pfam" id="PF12770"/>
    </source>
</evidence>
<dbReference type="RefSeq" id="WP_212531573.1">
    <property type="nucleotide sequence ID" value="NZ_JAGSOG010000181.1"/>
</dbReference>
<dbReference type="InterPro" id="IPR024983">
    <property type="entry name" value="CHAT_dom"/>
</dbReference>
<dbReference type="Proteomes" id="UP000675781">
    <property type="component" value="Unassembled WGS sequence"/>
</dbReference>
<gene>
    <name evidence="2" type="ORF">KDL01_27755</name>
</gene>
<dbReference type="AlphaFoldDB" id="A0A941IR92"/>
<proteinExistence type="predicted"/>
<evidence type="ECO:0000313" key="3">
    <source>
        <dbReference type="Proteomes" id="UP000675781"/>
    </source>
</evidence>
<dbReference type="EMBL" id="JAGSOG010000181">
    <property type="protein sequence ID" value="MBR7837104.1"/>
    <property type="molecule type" value="Genomic_DNA"/>
</dbReference>
<reference evidence="2" key="1">
    <citation type="submission" date="2021-04" db="EMBL/GenBank/DDBJ databases">
        <title>Genome based classification of Actinospica acidithermotolerans sp. nov., an actinobacterium isolated from an Indonesian hot spring.</title>
        <authorList>
            <person name="Kusuma A.B."/>
            <person name="Putra K.E."/>
            <person name="Nafisah S."/>
            <person name="Loh J."/>
            <person name="Nouioui I."/>
            <person name="Goodfellow M."/>
        </authorList>
    </citation>
    <scope>NUCLEOTIDE SEQUENCE</scope>
    <source>
        <strain evidence="2">CSCA 57</strain>
    </source>
</reference>
<keyword evidence="3" id="KW-1185">Reference proteome</keyword>
<protein>
    <submittedName>
        <fullName evidence="2">CHAT domain-containing protein</fullName>
    </submittedName>
</protein>
<dbReference type="InterPro" id="IPR011990">
    <property type="entry name" value="TPR-like_helical_dom_sf"/>
</dbReference>
<accession>A0A941IR92</accession>